<gene>
    <name evidence="1" type="ORF">TPSB3V08_LOCUS14539</name>
</gene>
<accession>A0A7R9DUJ8</accession>
<sequence>MLRHHINHPNHFFPREKTLHDPARNRQRWHLLKSPVTFLDYLELRDYDGKRAFSYSSRE</sequence>
<dbReference type="AlphaFoldDB" id="A0A7R9DUJ8"/>
<organism evidence="1">
    <name type="scientific">Timema poppense</name>
    <name type="common">Walking stick</name>
    <dbReference type="NCBI Taxonomy" id="170557"/>
    <lineage>
        <taxon>Eukaryota</taxon>
        <taxon>Metazoa</taxon>
        <taxon>Ecdysozoa</taxon>
        <taxon>Arthropoda</taxon>
        <taxon>Hexapoda</taxon>
        <taxon>Insecta</taxon>
        <taxon>Pterygota</taxon>
        <taxon>Neoptera</taxon>
        <taxon>Polyneoptera</taxon>
        <taxon>Phasmatodea</taxon>
        <taxon>Timematodea</taxon>
        <taxon>Timematoidea</taxon>
        <taxon>Timematidae</taxon>
        <taxon>Timema</taxon>
    </lineage>
</organism>
<reference evidence="1" key="1">
    <citation type="submission" date="2020-11" db="EMBL/GenBank/DDBJ databases">
        <authorList>
            <person name="Tran Van P."/>
        </authorList>
    </citation>
    <scope>NUCLEOTIDE SEQUENCE</scope>
</reference>
<dbReference type="EMBL" id="OD043698">
    <property type="protein sequence ID" value="CAD7421124.1"/>
    <property type="molecule type" value="Genomic_DNA"/>
</dbReference>
<name>A0A7R9DUJ8_TIMPO</name>
<protein>
    <submittedName>
        <fullName evidence="1">Uncharacterized protein</fullName>
    </submittedName>
</protein>
<proteinExistence type="predicted"/>
<evidence type="ECO:0000313" key="1">
    <source>
        <dbReference type="EMBL" id="CAD7421124.1"/>
    </source>
</evidence>